<feature type="domain" description="NACHT" evidence="1">
    <location>
        <begin position="119"/>
        <end position="278"/>
    </location>
</feature>
<dbReference type="InterPro" id="IPR007111">
    <property type="entry name" value="NACHT_NTPase"/>
</dbReference>
<dbReference type="InterPro" id="IPR011989">
    <property type="entry name" value="ARM-like"/>
</dbReference>
<proteinExistence type="predicted"/>
<dbReference type="EMBL" id="QKUF01000042">
    <property type="protein sequence ID" value="PZW20550.1"/>
    <property type="molecule type" value="Genomic_DNA"/>
</dbReference>
<organism evidence="2 3">
    <name type="scientific">Thermosporothrix hazakensis</name>
    <dbReference type="NCBI Taxonomy" id="644383"/>
    <lineage>
        <taxon>Bacteria</taxon>
        <taxon>Bacillati</taxon>
        <taxon>Chloroflexota</taxon>
        <taxon>Ktedonobacteria</taxon>
        <taxon>Ktedonobacterales</taxon>
        <taxon>Thermosporotrichaceae</taxon>
        <taxon>Thermosporothrix</taxon>
    </lineage>
</organism>
<comment type="caution">
    <text evidence="2">The sequence shown here is derived from an EMBL/GenBank/DDBJ whole genome shotgun (WGS) entry which is preliminary data.</text>
</comment>
<evidence type="ECO:0000313" key="2">
    <source>
        <dbReference type="EMBL" id="PZW20550.1"/>
    </source>
</evidence>
<evidence type="ECO:0000259" key="1">
    <source>
        <dbReference type="Pfam" id="PF05729"/>
    </source>
</evidence>
<keyword evidence="3" id="KW-1185">Reference proteome</keyword>
<gene>
    <name evidence="2" type="ORF">EI42_05923</name>
</gene>
<dbReference type="InterPro" id="IPR027417">
    <property type="entry name" value="P-loop_NTPase"/>
</dbReference>
<dbReference type="AlphaFoldDB" id="A0A326TWH8"/>
<evidence type="ECO:0000313" key="3">
    <source>
        <dbReference type="Proteomes" id="UP000248806"/>
    </source>
</evidence>
<dbReference type="Pfam" id="PF05729">
    <property type="entry name" value="NACHT"/>
    <property type="match status" value="1"/>
</dbReference>
<name>A0A326TWH8_THEHA</name>
<dbReference type="InterPro" id="IPR016024">
    <property type="entry name" value="ARM-type_fold"/>
</dbReference>
<accession>A0A326TWH8</accession>
<dbReference type="Proteomes" id="UP000248806">
    <property type="component" value="Unassembled WGS sequence"/>
</dbReference>
<dbReference type="Gene3D" id="3.40.50.300">
    <property type="entry name" value="P-loop containing nucleotide triphosphate hydrolases"/>
    <property type="match status" value="1"/>
</dbReference>
<dbReference type="Gene3D" id="1.25.10.10">
    <property type="entry name" value="Leucine-rich Repeat Variant"/>
    <property type="match status" value="1"/>
</dbReference>
<reference evidence="2 3" key="1">
    <citation type="submission" date="2018-06" db="EMBL/GenBank/DDBJ databases">
        <title>Genomic Encyclopedia of Archaeal and Bacterial Type Strains, Phase II (KMG-II): from individual species to whole genera.</title>
        <authorList>
            <person name="Goeker M."/>
        </authorList>
    </citation>
    <scope>NUCLEOTIDE SEQUENCE [LARGE SCALE GENOMIC DNA]</scope>
    <source>
        <strain evidence="2 3">ATCC BAA-1881</strain>
    </source>
</reference>
<sequence>MHARRRNTLLQHLQDYIEHLSRVCEGNAMDVRQAVDEEKLMRLCAHYQPDEHVGRYTHACLFSPFPDSMERAPLMYCDLFLLPGWQMDLQGHFRLAKEKYERLTTVPLSWEEVRERFSRIVLIGKHGAGKSWLLSRECARACRRMQQDLAEGREEERFILPVWLHLGELAEVLDLCGGNVLFAVKRLLFPHERVDWFEKWIQTRPTLFLLDGYEQVRSCQREAIRKALLWCEALPHAQLILAVRPDAVPELSLRQAASFELLAWTPEQQRQALLQHFAPSPQLVEALSTVLENDEQWSDLVGLPLVLRWWSAFFEAHQRFPHTLFEGYSWSLMQGAEPDLNDEDVWDALELLAWSCATASEEPWRHILSREEILIVLRQRMGKLRAEHLFARLEANHLLHACDALAAQRVPGKQWYSWASPLVPCLCVARLLKRQQWLWSDIFFSDKRYHPAWQEAFILLAGDAAPAVLRWIEEQCPVLPQDTASLLLFVRICQELSRAGLQLPVQLAQRVCEALLQLDVGSRNERRQAYALMKQCFGHIVRARALQELQEGVVSPSQLCASLLALGIVGKAHDLSLLERIALGRWAHASVEMRCAALLSCVQLDMQRAIVLSRAILRQGEVEIPLCGWALWIIGLFRVREADAQVNQLLQRRAQAAKELPACPLWDAQDVGRLVQWWLHPETRLPAFPLLDEVLLWATVRLCKRTASLPEELWPLLWRKPSLLPVLLREMDWEEHWLGRVVREWLQTEEEHIQEALRFLHWLQWQPFYPVRPIFQAMRAVTKETAIRQALDAWFLRQEEERLQAEQTREKERVEAPLLLTQLLDRSRSRWERISLLHQLQKHAQIEEEERLLPLFLERDEDVRIREMALVLFWRHAGERSWDYLLRLVDDETEEQEIRQCATQCLIKQGPQQDALFESFLWDTDEKIRGLAAQRLGERNATMVGERLGEMLLTEGEHETYSHLCNACAVMRDASAQEYFRTFLLKKEKQIQQLPTLSLSALAEYVLARHADLLSAEAVWYQRDEVLWPLIRMLLQREYEQVAHHLQQRWIGEDEEEVFLPSYYLLQGSLGAGHVAERIIAACWERDEQAPRAAVDRVDALFGLAALGGSLLRNTCRRVCEAEKSDR</sequence>
<dbReference type="SUPFAM" id="SSF48371">
    <property type="entry name" value="ARM repeat"/>
    <property type="match status" value="1"/>
</dbReference>
<protein>
    <submittedName>
        <fullName evidence="2">NACHT domain-containing protein</fullName>
    </submittedName>
</protein>